<evidence type="ECO:0000313" key="3">
    <source>
        <dbReference type="Proteomes" id="UP000009045"/>
    </source>
</evidence>
<evidence type="ECO:0000313" key="2">
    <source>
        <dbReference type="EMBL" id="AEH78593.1"/>
    </source>
</evidence>
<name>F7X5F5_SINMM</name>
<keyword evidence="1" id="KW-0812">Transmembrane</keyword>
<dbReference type="Proteomes" id="UP000009045">
    <property type="component" value="Chromosome"/>
</dbReference>
<sequence>MSTHRTGRTYFMTILATCMILAGIQSLNMS</sequence>
<evidence type="ECO:0000256" key="1">
    <source>
        <dbReference type="SAM" id="Phobius"/>
    </source>
</evidence>
<keyword evidence="1" id="KW-1133">Transmembrane helix</keyword>
<feature type="transmembrane region" description="Helical" evidence="1">
    <location>
        <begin position="9"/>
        <end position="27"/>
    </location>
</feature>
<dbReference type="EMBL" id="CP001830">
    <property type="protein sequence ID" value="AEH78593.1"/>
    <property type="molecule type" value="Genomic_DNA"/>
</dbReference>
<dbReference type="KEGG" id="smx:SM11_chr1318"/>
<protein>
    <submittedName>
        <fullName evidence="2">Uncharacterized protein</fullName>
    </submittedName>
</protein>
<organism evidence="2 3">
    <name type="scientific">Sinorhizobium meliloti (strain SM11)</name>
    <dbReference type="NCBI Taxonomy" id="707241"/>
    <lineage>
        <taxon>Bacteria</taxon>
        <taxon>Pseudomonadati</taxon>
        <taxon>Pseudomonadota</taxon>
        <taxon>Alphaproteobacteria</taxon>
        <taxon>Hyphomicrobiales</taxon>
        <taxon>Rhizobiaceae</taxon>
        <taxon>Sinorhizobium/Ensifer group</taxon>
        <taxon>Sinorhizobium</taxon>
    </lineage>
</organism>
<dbReference type="HOGENOM" id="CLU_3405483_0_0_5"/>
<reference evidence="2 3" key="1">
    <citation type="journal article" date="2011" name="J. Biotechnol.">
        <title>The complete genome sequence of the dominant Sinorhizobium meliloti field isolate SM11 extends the S. meliloti pan-genome.</title>
        <authorList>
            <person name="Schneiker-Bekel S."/>
            <person name="Wibberg D."/>
            <person name="Bekel T."/>
            <person name="Blom J."/>
            <person name="Linke B."/>
            <person name="Neuweger H."/>
            <person name="Stiens M."/>
            <person name="Vorholter F.J."/>
            <person name="Weidner S."/>
            <person name="Goesmann A."/>
            <person name="Puhler A."/>
            <person name="Schluter A."/>
        </authorList>
    </citation>
    <scope>NUCLEOTIDE SEQUENCE [LARGE SCALE GENOMIC DNA]</scope>
    <source>
        <strain evidence="2 3">SM11</strain>
    </source>
</reference>
<dbReference type="AlphaFoldDB" id="F7X5F5"/>
<accession>F7X5F5</accession>
<keyword evidence="1" id="KW-0472">Membrane</keyword>
<proteinExistence type="predicted"/>
<gene>
    <name evidence="2" type="ordered locus">SM11_chr1318</name>
</gene>